<evidence type="ECO:0000313" key="1">
    <source>
        <dbReference type="EMBL" id="CAB1415383.1"/>
    </source>
</evidence>
<keyword evidence="2" id="KW-1185">Reference proteome</keyword>
<dbReference type="EMBL" id="CADEAL010000154">
    <property type="protein sequence ID" value="CAB1415383.1"/>
    <property type="molecule type" value="Genomic_DNA"/>
</dbReference>
<reference evidence="1" key="1">
    <citation type="submission" date="2020-03" db="EMBL/GenBank/DDBJ databases">
        <authorList>
            <person name="Weist P."/>
        </authorList>
    </citation>
    <scope>NUCLEOTIDE SEQUENCE</scope>
</reference>
<protein>
    <submittedName>
        <fullName evidence="1">Uncharacterized protein</fullName>
    </submittedName>
</protein>
<comment type="caution">
    <text evidence="1">The sequence shown here is derived from an EMBL/GenBank/DDBJ whole genome shotgun (WGS) entry which is preliminary data.</text>
</comment>
<dbReference type="Proteomes" id="UP001153269">
    <property type="component" value="Unassembled WGS sequence"/>
</dbReference>
<sequence length="150" mass="16815">MASELKTHQRLKPTQILSLLFPVWSCKAGPRESSLNLHTWIVTQRVGPRELVLEAVHRRPPPLHTLLQSLSFTHVRLNMWFQLSGSSASLGESERVSRRTLGTMGTMGSALPQGGHVFIRLLVEEDDVRVRLRERESLVPAGGRSPSYSL</sequence>
<gene>
    <name evidence="1" type="ORF">PLEPLA_LOCUS3099</name>
</gene>
<proteinExistence type="predicted"/>
<evidence type="ECO:0000313" key="2">
    <source>
        <dbReference type="Proteomes" id="UP001153269"/>
    </source>
</evidence>
<name>A0A9N7Y7D1_PLEPL</name>
<organism evidence="1 2">
    <name type="scientific">Pleuronectes platessa</name>
    <name type="common">European plaice</name>
    <dbReference type="NCBI Taxonomy" id="8262"/>
    <lineage>
        <taxon>Eukaryota</taxon>
        <taxon>Metazoa</taxon>
        <taxon>Chordata</taxon>
        <taxon>Craniata</taxon>
        <taxon>Vertebrata</taxon>
        <taxon>Euteleostomi</taxon>
        <taxon>Actinopterygii</taxon>
        <taxon>Neopterygii</taxon>
        <taxon>Teleostei</taxon>
        <taxon>Neoteleostei</taxon>
        <taxon>Acanthomorphata</taxon>
        <taxon>Carangaria</taxon>
        <taxon>Pleuronectiformes</taxon>
        <taxon>Pleuronectoidei</taxon>
        <taxon>Pleuronectidae</taxon>
        <taxon>Pleuronectes</taxon>
    </lineage>
</organism>
<dbReference type="AlphaFoldDB" id="A0A9N7Y7D1"/>
<accession>A0A9N7Y7D1</accession>